<dbReference type="Proteomes" id="UP000288227">
    <property type="component" value="Unassembled WGS sequence"/>
</dbReference>
<dbReference type="Pfam" id="PF12802">
    <property type="entry name" value="MarR_2"/>
    <property type="match status" value="1"/>
</dbReference>
<dbReference type="PRINTS" id="PR00598">
    <property type="entry name" value="HTHMARR"/>
</dbReference>
<protein>
    <submittedName>
        <fullName evidence="5">MarR family transcriptional regulator</fullName>
    </submittedName>
</protein>
<gene>
    <name evidence="5" type="ORF">SanaruYs_26470</name>
</gene>
<dbReference type="EMBL" id="BHXQ01000005">
    <property type="protein sequence ID" value="GCC52410.1"/>
    <property type="molecule type" value="Genomic_DNA"/>
</dbReference>
<accession>A0A401UC07</accession>
<evidence type="ECO:0000313" key="5">
    <source>
        <dbReference type="EMBL" id="GCC52410.1"/>
    </source>
</evidence>
<reference evidence="5 6" key="1">
    <citation type="submission" date="2018-11" db="EMBL/GenBank/DDBJ databases">
        <title>Chryseotalea sanarue gen. nov., sp., nov., a member of the family Cytophagaceae, isolated from a brackish lake in Hamamatsu Japan.</title>
        <authorList>
            <person name="Maejima Y."/>
            <person name="Iino T."/>
            <person name="Muraguchi Y."/>
            <person name="Fukuda K."/>
            <person name="Ohkuma M."/>
            <person name="Moriuchi R."/>
            <person name="Dohra H."/>
            <person name="Kimbara K."/>
            <person name="Shintani M."/>
        </authorList>
    </citation>
    <scope>NUCLEOTIDE SEQUENCE [LARGE SCALE GENOMIC DNA]</scope>
    <source>
        <strain evidence="5 6">Ys</strain>
    </source>
</reference>
<dbReference type="RefSeq" id="WP_127123070.1">
    <property type="nucleotide sequence ID" value="NZ_BHXQ01000005.1"/>
</dbReference>
<evidence type="ECO:0000259" key="4">
    <source>
        <dbReference type="PROSITE" id="PS50995"/>
    </source>
</evidence>
<dbReference type="PANTHER" id="PTHR42756:SF1">
    <property type="entry name" value="TRANSCRIPTIONAL REPRESSOR OF EMRAB OPERON"/>
    <property type="match status" value="1"/>
</dbReference>
<evidence type="ECO:0000313" key="6">
    <source>
        <dbReference type="Proteomes" id="UP000288227"/>
    </source>
</evidence>
<keyword evidence="2" id="KW-0238">DNA-binding</keyword>
<dbReference type="PANTHER" id="PTHR42756">
    <property type="entry name" value="TRANSCRIPTIONAL REGULATOR, MARR"/>
    <property type="match status" value="1"/>
</dbReference>
<dbReference type="OrthoDB" id="5327581at2"/>
<dbReference type="SMART" id="SM00347">
    <property type="entry name" value="HTH_MARR"/>
    <property type="match status" value="1"/>
</dbReference>
<keyword evidence="3" id="KW-0804">Transcription</keyword>
<dbReference type="InterPro" id="IPR036388">
    <property type="entry name" value="WH-like_DNA-bd_sf"/>
</dbReference>
<sequence length="144" mass="16731">MEKDQKLDAVLFFIIEKVHKAARRHSQEEFYKAGYDITLDQWLVLKKIYDADKINQNELAEALFKDKASITRILNLLLTKKLVKKTEDTDKRAFNLSLTPTGKQFYADLLIIVNKLRKQYTESISGAEQAELKKLLSKILDNIK</sequence>
<dbReference type="GO" id="GO:0003677">
    <property type="term" value="F:DNA binding"/>
    <property type="evidence" value="ECO:0007669"/>
    <property type="project" value="UniProtKB-KW"/>
</dbReference>
<keyword evidence="1" id="KW-0805">Transcription regulation</keyword>
<dbReference type="InterPro" id="IPR000835">
    <property type="entry name" value="HTH_MarR-typ"/>
</dbReference>
<keyword evidence="6" id="KW-1185">Reference proteome</keyword>
<dbReference type="Gene3D" id="1.10.10.10">
    <property type="entry name" value="Winged helix-like DNA-binding domain superfamily/Winged helix DNA-binding domain"/>
    <property type="match status" value="1"/>
</dbReference>
<proteinExistence type="predicted"/>
<name>A0A401UC07_9BACT</name>
<dbReference type="GO" id="GO:0003700">
    <property type="term" value="F:DNA-binding transcription factor activity"/>
    <property type="evidence" value="ECO:0007669"/>
    <property type="project" value="InterPro"/>
</dbReference>
<organism evidence="5 6">
    <name type="scientific">Chryseotalea sanaruensis</name>
    <dbReference type="NCBI Taxonomy" id="2482724"/>
    <lineage>
        <taxon>Bacteria</taxon>
        <taxon>Pseudomonadati</taxon>
        <taxon>Bacteroidota</taxon>
        <taxon>Cytophagia</taxon>
        <taxon>Cytophagales</taxon>
        <taxon>Chryseotaleaceae</taxon>
        <taxon>Chryseotalea</taxon>
    </lineage>
</organism>
<dbReference type="PROSITE" id="PS50995">
    <property type="entry name" value="HTH_MARR_2"/>
    <property type="match status" value="1"/>
</dbReference>
<evidence type="ECO:0000256" key="3">
    <source>
        <dbReference type="ARBA" id="ARBA00023163"/>
    </source>
</evidence>
<comment type="caution">
    <text evidence="5">The sequence shown here is derived from an EMBL/GenBank/DDBJ whole genome shotgun (WGS) entry which is preliminary data.</text>
</comment>
<dbReference type="AlphaFoldDB" id="A0A401UC07"/>
<feature type="domain" description="HTH marR-type" evidence="4">
    <location>
        <begin position="8"/>
        <end position="141"/>
    </location>
</feature>
<dbReference type="InterPro" id="IPR036390">
    <property type="entry name" value="WH_DNA-bd_sf"/>
</dbReference>
<dbReference type="SUPFAM" id="SSF46785">
    <property type="entry name" value="Winged helix' DNA-binding domain"/>
    <property type="match status" value="1"/>
</dbReference>
<evidence type="ECO:0000256" key="2">
    <source>
        <dbReference type="ARBA" id="ARBA00023125"/>
    </source>
</evidence>
<evidence type="ECO:0000256" key="1">
    <source>
        <dbReference type="ARBA" id="ARBA00023015"/>
    </source>
</evidence>